<proteinExistence type="inferred from homology"/>
<gene>
    <name evidence="5" type="ORF">EMEDMD4_300092</name>
</gene>
<accession>A0A508WWW9</accession>
<organism evidence="5">
    <name type="scientific">Sinorhizobium medicae</name>
    <dbReference type="NCBI Taxonomy" id="110321"/>
    <lineage>
        <taxon>Bacteria</taxon>
        <taxon>Pseudomonadati</taxon>
        <taxon>Pseudomonadota</taxon>
        <taxon>Alphaproteobacteria</taxon>
        <taxon>Hyphomicrobiales</taxon>
        <taxon>Rhizobiaceae</taxon>
        <taxon>Sinorhizobium/Ensifer group</taxon>
        <taxon>Sinorhizobium</taxon>
    </lineage>
</organism>
<dbReference type="AlphaFoldDB" id="A0A508WWW9"/>
<dbReference type="Gene3D" id="1.10.275.10">
    <property type="entry name" value="Fumarase/aspartase (N-terminal domain)"/>
    <property type="match status" value="1"/>
</dbReference>
<comment type="similarity">
    <text evidence="1">Belongs to the ABC transporter superfamily.</text>
</comment>
<protein>
    <submittedName>
        <fullName evidence="5">Histidine ammonia-lyase (Modular protein)</fullName>
        <ecNumber evidence="5">4.3.1.3</ecNumber>
    </submittedName>
</protein>
<dbReference type="InterPro" id="IPR051921">
    <property type="entry name" value="ABC_osmolyte_uptake_ATP-bind"/>
</dbReference>
<keyword evidence="3" id="KW-0067">ATP-binding</keyword>
<dbReference type="Pfam" id="PF00221">
    <property type="entry name" value="Lyase_aromatic"/>
    <property type="match status" value="1"/>
</dbReference>
<dbReference type="PROSITE" id="PS50893">
    <property type="entry name" value="ABC_TRANSPORTER_2"/>
    <property type="match status" value="1"/>
</dbReference>
<dbReference type="InterPro" id="IPR027417">
    <property type="entry name" value="P-loop_NTPase"/>
</dbReference>
<dbReference type="SMART" id="SM00382">
    <property type="entry name" value="AAA"/>
    <property type="match status" value="1"/>
</dbReference>
<dbReference type="Gene3D" id="3.40.50.300">
    <property type="entry name" value="P-loop containing nucleotide triphosphate hydrolases"/>
    <property type="match status" value="1"/>
</dbReference>
<dbReference type="InterPro" id="IPR003593">
    <property type="entry name" value="AAA+_ATPase"/>
</dbReference>
<dbReference type="GO" id="GO:0016887">
    <property type="term" value="F:ATP hydrolysis activity"/>
    <property type="evidence" value="ECO:0007669"/>
    <property type="project" value="InterPro"/>
</dbReference>
<dbReference type="Pfam" id="PF00005">
    <property type="entry name" value="ABC_tran"/>
    <property type="match status" value="1"/>
</dbReference>
<dbReference type="InterPro" id="IPR001106">
    <property type="entry name" value="Aromatic_Lyase"/>
</dbReference>
<keyword evidence="5" id="KW-0456">Lyase</keyword>
<evidence type="ECO:0000256" key="2">
    <source>
        <dbReference type="ARBA" id="ARBA00022741"/>
    </source>
</evidence>
<dbReference type="GO" id="GO:0004397">
    <property type="term" value="F:histidine ammonia-lyase activity"/>
    <property type="evidence" value="ECO:0007669"/>
    <property type="project" value="UniProtKB-EC"/>
</dbReference>
<dbReference type="Gene3D" id="1.20.200.10">
    <property type="entry name" value="Fumarase/aspartase (Central domain)"/>
    <property type="match status" value="1"/>
</dbReference>
<dbReference type="PROSITE" id="PS00211">
    <property type="entry name" value="ABC_TRANSPORTER_1"/>
    <property type="match status" value="1"/>
</dbReference>
<dbReference type="InterPro" id="IPR017871">
    <property type="entry name" value="ABC_transporter-like_CS"/>
</dbReference>
<evidence type="ECO:0000313" key="5">
    <source>
        <dbReference type="EMBL" id="VTZ61726.1"/>
    </source>
</evidence>
<dbReference type="InterPro" id="IPR008948">
    <property type="entry name" value="L-Aspartase-like"/>
</dbReference>
<dbReference type="EC" id="4.3.1.3" evidence="5"/>
<dbReference type="EMBL" id="CABFNB010000096">
    <property type="protein sequence ID" value="VTZ61726.1"/>
    <property type="molecule type" value="Genomic_DNA"/>
</dbReference>
<name>A0A508WWW9_9HYPH</name>
<keyword evidence="2" id="KW-0547">Nucleotide-binding</keyword>
<evidence type="ECO:0000259" key="4">
    <source>
        <dbReference type="PROSITE" id="PS50893"/>
    </source>
</evidence>
<sequence>MADIEIRNVYKIFGHDAKKALGMVRDGLGKADILAKSGCSVGLNDVSLKIGAGKIFVIMGLSGSGKSTLVRHINRLIDPTSGEVLFDGSNILDLDAKALRAFRMRRVSMVFQSFALMPHRTVLQNVVYGQRVRGVAKADAREIGMKWIETVGLSGYDAKFPHQLSGGMKQRVGLARALAADTDVILMDEAFSALDPLIRGDMQDQLLQLQQNLSKTIVFITHDLDEALRIGSEIAILKEARSFRSVIRARFSTIPPTTMSPGSSSAVMKGRRPMREMISVDGPLNWRKIASVAEGARLGLSEPARERIVHARRIVDALVERGIRGYGINTGVGALCDVIIDRENQQALSRNIILSHACGVGDALGRAEARAVMAAQIANFAHGYSGVRIETVEALLTLLNADMIPLIPSRGSVGYLTHAAAIGLVLIGHGWAMQGTERLSGDAALSRLGLAPLRLEAKEGLSLVNGTPCATGLAALALAHTERLFAWADAAAAMTYENLGSQANAFAELPLALRQSPGLRAVGKDLRDWLAGSAMLAETAGTRTQDPLSLRAVPQVHGAARDAFGQVAEIVDRELSSVTDNPAVGGSPEAPEVHSQAHAVGAALGLAMDGLAVAVAELAAISERRIDRLVNPLVSGLSAFLAADSGVSSGYMIAQYTAAALVAENRRLAAPASLDGGITSALQEDILTHATPAAWKVHAILNNLEQILAIELLAAVQAYDLQPQVRAKAQGTAALYGRIRSVIPAYRDDRPMNEDFDRMRRLMQGAADQQKTTGKPL</sequence>
<feature type="domain" description="ABC transporter" evidence="4">
    <location>
        <begin position="28"/>
        <end position="264"/>
    </location>
</feature>
<evidence type="ECO:0000256" key="3">
    <source>
        <dbReference type="ARBA" id="ARBA00022840"/>
    </source>
</evidence>
<dbReference type="CDD" id="cd00332">
    <property type="entry name" value="PAL-HAL"/>
    <property type="match status" value="1"/>
</dbReference>
<dbReference type="SUPFAM" id="SSF52540">
    <property type="entry name" value="P-loop containing nucleoside triphosphate hydrolases"/>
    <property type="match status" value="1"/>
</dbReference>
<dbReference type="GO" id="GO:0005524">
    <property type="term" value="F:ATP binding"/>
    <property type="evidence" value="ECO:0007669"/>
    <property type="project" value="UniProtKB-KW"/>
</dbReference>
<dbReference type="InterPro" id="IPR003439">
    <property type="entry name" value="ABC_transporter-like_ATP-bd"/>
</dbReference>
<dbReference type="PANTHER" id="PTHR43869">
    <property type="entry name" value="GLYCINE BETAINE/PROLINE BETAINE TRANSPORT SYSTEM ATP-BINDING PROTEIN PROV"/>
    <property type="match status" value="1"/>
</dbReference>
<dbReference type="Proteomes" id="UP000507954">
    <property type="component" value="Unassembled WGS sequence"/>
</dbReference>
<dbReference type="SUPFAM" id="SSF48557">
    <property type="entry name" value="L-aspartase-like"/>
    <property type="match status" value="1"/>
</dbReference>
<reference evidence="5" key="1">
    <citation type="submission" date="2019-06" db="EMBL/GenBank/DDBJ databases">
        <authorList>
            <person name="Le Quere A."/>
            <person name="Colella S."/>
        </authorList>
    </citation>
    <scope>NUCLEOTIDE SEQUENCE</scope>
    <source>
        <strain evidence="5">EmedicaeMD41</strain>
    </source>
</reference>
<dbReference type="InterPro" id="IPR024083">
    <property type="entry name" value="Fumarase/histidase_N"/>
</dbReference>
<dbReference type="PANTHER" id="PTHR43869:SF1">
    <property type="entry name" value="GLYCINE BETAINE_PROLINE BETAINE TRANSPORT SYSTEM ATP-BINDING PROTEIN PROV"/>
    <property type="match status" value="1"/>
</dbReference>
<evidence type="ECO:0000256" key="1">
    <source>
        <dbReference type="ARBA" id="ARBA00005417"/>
    </source>
</evidence>